<dbReference type="SUPFAM" id="SSF88946">
    <property type="entry name" value="Sigma2 domain of RNA polymerase sigma factors"/>
    <property type="match status" value="1"/>
</dbReference>
<keyword evidence="2" id="KW-0805">Transcription regulation</keyword>
<protein>
    <submittedName>
        <fullName evidence="8">RNA polymerase sigma24 factor</fullName>
    </submittedName>
</protein>
<name>A0A918EKG4_9ACTN</name>
<sequence>MEFAAARTGHLLRSACLLTSGDVHLAEDLVQETLRRMYVAWGRRLGRRIDNPAAYAQTVLVRAFLTHRGRRSSDEVVLSELPDGQALPACDPDTRLALLHALAQLPPKDRAVVVLRYWEDRSVEETAHAMNTSAAAVRTRSTRALARLRALLGPSLAEFVSA</sequence>
<evidence type="ECO:0000256" key="3">
    <source>
        <dbReference type="ARBA" id="ARBA00023082"/>
    </source>
</evidence>
<keyword evidence="3" id="KW-0731">Sigma factor</keyword>
<dbReference type="PANTHER" id="PTHR43133">
    <property type="entry name" value="RNA POLYMERASE ECF-TYPE SIGMA FACTO"/>
    <property type="match status" value="1"/>
</dbReference>
<dbReference type="GO" id="GO:0006352">
    <property type="term" value="P:DNA-templated transcription initiation"/>
    <property type="evidence" value="ECO:0007669"/>
    <property type="project" value="InterPro"/>
</dbReference>
<gene>
    <name evidence="8" type="ORF">GCM10010249_24700</name>
</gene>
<evidence type="ECO:0000256" key="1">
    <source>
        <dbReference type="ARBA" id="ARBA00010641"/>
    </source>
</evidence>
<dbReference type="InterPro" id="IPR007627">
    <property type="entry name" value="RNA_pol_sigma70_r2"/>
</dbReference>
<reference evidence="8" key="1">
    <citation type="journal article" date="2014" name="Int. J. Syst. Evol. Microbiol.">
        <title>Complete genome sequence of Corynebacterium casei LMG S-19264T (=DSM 44701T), isolated from a smear-ripened cheese.</title>
        <authorList>
            <consortium name="US DOE Joint Genome Institute (JGI-PGF)"/>
            <person name="Walter F."/>
            <person name="Albersmeier A."/>
            <person name="Kalinowski J."/>
            <person name="Ruckert C."/>
        </authorList>
    </citation>
    <scope>NUCLEOTIDE SEQUENCE</scope>
    <source>
        <strain evidence="8">JCM 4335</strain>
    </source>
</reference>
<feature type="domain" description="RNA polymerase sigma-70 region 2" evidence="6">
    <location>
        <begin position="9"/>
        <end position="72"/>
    </location>
</feature>
<evidence type="ECO:0000313" key="8">
    <source>
        <dbReference type="EMBL" id="GGQ05257.1"/>
    </source>
</evidence>
<dbReference type="InterPro" id="IPR014325">
    <property type="entry name" value="RNA_pol_sigma-E_actinobac"/>
</dbReference>
<dbReference type="Pfam" id="PF04542">
    <property type="entry name" value="Sigma70_r2"/>
    <property type="match status" value="1"/>
</dbReference>
<dbReference type="AlphaFoldDB" id="A0A918EKG4"/>
<dbReference type="InterPro" id="IPR013249">
    <property type="entry name" value="RNA_pol_sigma70_r4_t2"/>
</dbReference>
<keyword evidence="4" id="KW-0238">DNA-binding</keyword>
<accession>A0A918EKG4</accession>
<comment type="caution">
    <text evidence="8">The sequence shown here is derived from an EMBL/GenBank/DDBJ whole genome shotgun (WGS) entry which is preliminary data.</text>
</comment>
<dbReference type="Gene3D" id="1.10.10.10">
    <property type="entry name" value="Winged helix-like DNA-binding domain superfamily/Winged helix DNA-binding domain"/>
    <property type="match status" value="1"/>
</dbReference>
<dbReference type="Proteomes" id="UP000654123">
    <property type="component" value="Unassembled WGS sequence"/>
</dbReference>
<dbReference type="GO" id="GO:0003677">
    <property type="term" value="F:DNA binding"/>
    <property type="evidence" value="ECO:0007669"/>
    <property type="project" value="UniProtKB-KW"/>
</dbReference>
<evidence type="ECO:0000256" key="5">
    <source>
        <dbReference type="ARBA" id="ARBA00023163"/>
    </source>
</evidence>
<reference evidence="8" key="2">
    <citation type="submission" date="2020-09" db="EMBL/GenBank/DDBJ databases">
        <authorList>
            <person name="Sun Q."/>
            <person name="Ohkuma M."/>
        </authorList>
    </citation>
    <scope>NUCLEOTIDE SEQUENCE</scope>
    <source>
        <strain evidence="8">JCM 4335</strain>
    </source>
</reference>
<dbReference type="SUPFAM" id="SSF88659">
    <property type="entry name" value="Sigma3 and sigma4 domains of RNA polymerase sigma factors"/>
    <property type="match status" value="1"/>
</dbReference>
<dbReference type="InterPro" id="IPR014284">
    <property type="entry name" value="RNA_pol_sigma-70_dom"/>
</dbReference>
<dbReference type="InterPro" id="IPR036388">
    <property type="entry name" value="WH-like_DNA-bd_sf"/>
</dbReference>
<organism evidence="8 9">
    <name type="scientific">Streptomyces roseolilacinus</name>
    <dbReference type="NCBI Taxonomy" id="66904"/>
    <lineage>
        <taxon>Bacteria</taxon>
        <taxon>Bacillati</taxon>
        <taxon>Actinomycetota</taxon>
        <taxon>Actinomycetes</taxon>
        <taxon>Kitasatosporales</taxon>
        <taxon>Streptomycetaceae</taxon>
        <taxon>Streptomyces</taxon>
    </lineage>
</organism>
<proteinExistence type="inferred from homology"/>
<evidence type="ECO:0000259" key="7">
    <source>
        <dbReference type="Pfam" id="PF08281"/>
    </source>
</evidence>
<dbReference type="InterPro" id="IPR013324">
    <property type="entry name" value="RNA_pol_sigma_r3/r4-like"/>
</dbReference>
<evidence type="ECO:0000256" key="4">
    <source>
        <dbReference type="ARBA" id="ARBA00023125"/>
    </source>
</evidence>
<evidence type="ECO:0000313" key="9">
    <source>
        <dbReference type="Proteomes" id="UP000654123"/>
    </source>
</evidence>
<dbReference type="Gene3D" id="1.10.1740.10">
    <property type="match status" value="1"/>
</dbReference>
<evidence type="ECO:0000259" key="6">
    <source>
        <dbReference type="Pfam" id="PF04542"/>
    </source>
</evidence>
<evidence type="ECO:0000256" key="2">
    <source>
        <dbReference type="ARBA" id="ARBA00023015"/>
    </source>
</evidence>
<keyword evidence="5" id="KW-0804">Transcription</keyword>
<dbReference type="NCBIfam" id="TIGR02983">
    <property type="entry name" value="SigE-fam_strep"/>
    <property type="match status" value="1"/>
</dbReference>
<feature type="domain" description="RNA polymerase sigma factor 70 region 4 type 2" evidence="7">
    <location>
        <begin position="96"/>
        <end position="148"/>
    </location>
</feature>
<dbReference type="PANTHER" id="PTHR43133:SF50">
    <property type="entry name" value="ECF RNA POLYMERASE SIGMA FACTOR SIGM"/>
    <property type="match status" value="1"/>
</dbReference>
<dbReference type="InterPro" id="IPR039425">
    <property type="entry name" value="RNA_pol_sigma-70-like"/>
</dbReference>
<dbReference type="EMBL" id="BMSV01000004">
    <property type="protein sequence ID" value="GGQ05257.1"/>
    <property type="molecule type" value="Genomic_DNA"/>
</dbReference>
<dbReference type="InterPro" id="IPR013325">
    <property type="entry name" value="RNA_pol_sigma_r2"/>
</dbReference>
<dbReference type="GO" id="GO:0016987">
    <property type="term" value="F:sigma factor activity"/>
    <property type="evidence" value="ECO:0007669"/>
    <property type="project" value="UniProtKB-KW"/>
</dbReference>
<dbReference type="Pfam" id="PF08281">
    <property type="entry name" value="Sigma70_r4_2"/>
    <property type="match status" value="1"/>
</dbReference>
<keyword evidence="9" id="KW-1185">Reference proteome</keyword>
<comment type="similarity">
    <text evidence="1">Belongs to the sigma-70 factor family. ECF subfamily.</text>
</comment>
<dbReference type="NCBIfam" id="TIGR02937">
    <property type="entry name" value="sigma70-ECF"/>
    <property type="match status" value="1"/>
</dbReference>